<reference evidence="1 2" key="1">
    <citation type="journal article" date="2018" name="Biotechnol. Biofuels">
        <title>Integrative visual omics of the white-rot fungus Polyporus brumalis exposes the biotechnological potential of its oxidative enzymes for delignifying raw plant biomass.</title>
        <authorList>
            <person name="Miyauchi S."/>
            <person name="Rancon A."/>
            <person name="Drula E."/>
            <person name="Hage H."/>
            <person name="Chaduli D."/>
            <person name="Favel A."/>
            <person name="Grisel S."/>
            <person name="Henrissat B."/>
            <person name="Herpoel-Gimbert I."/>
            <person name="Ruiz-Duenas F.J."/>
            <person name="Chevret D."/>
            <person name="Hainaut M."/>
            <person name="Lin J."/>
            <person name="Wang M."/>
            <person name="Pangilinan J."/>
            <person name="Lipzen A."/>
            <person name="Lesage-Meessen L."/>
            <person name="Navarro D."/>
            <person name="Riley R."/>
            <person name="Grigoriev I.V."/>
            <person name="Zhou S."/>
            <person name="Raouche S."/>
            <person name="Rosso M.N."/>
        </authorList>
    </citation>
    <scope>NUCLEOTIDE SEQUENCE [LARGE SCALE GENOMIC DNA]</scope>
    <source>
        <strain evidence="1 2">BRFM 1820</strain>
    </source>
</reference>
<proteinExistence type="predicted"/>
<organism evidence="1 2">
    <name type="scientific">Lentinus brumalis</name>
    <dbReference type="NCBI Taxonomy" id="2498619"/>
    <lineage>
        <taxon>Eukaryota</taxon>
        <taxon>Fungi</taxon>
        <taxon>Dikarya</taxon>
        <taxon>Basidiomycota</taxon>
        <taxon>Agaricomycotina</taxon>
        <taxon>Agaricomycetes</taxon>
        <taxon>Polyporales</taxon>
        <taxon>Polyporaceae</taxon>
        <taxon>Lentinus</taxon>
    </lineage>
</organism>
<keyword evidence="2" id="KW-1185">Reference proteome</keyword>
<sequence>MSLLLLPIVEVYRLILQPVAPFTWFGVQLSTLDVVAAVRLCVALRQIREKLGQDHLIKLKTVHANEKEKAVAIPEVEERSFVRDAAAALLVVYGGEAVMAPALAIPPSFMYSGVVPAFYTAVQATVDKLPWVPAPSLELEAPLALFDGFSRAYLLCNLIPPMVLKHTSPDISSNPWTLLLTSLLTANGGFFFTNMFSFFQPYPLSLTTPTEFLPYGWTTTDLWCAPLITGLYAFLTHAQPFWADAHSVALGWLGTSSGAEKIAAVDPETARAVCAVVLATLFSTRAAKNFGPAAAKPKTKIQ</sequence>
<evidence type="ECO:0000313" key="1">
    <source>
        <dbReference type="EMBL" id="RDX52862.1"/>
    </source>
</evidence>
<evidence type="ECO:0000313" key="2">
    <source>
        <dbReference type="Proteomes" id="UP000256964"/>
    </source>
</evidence>
<dbReference type="AlphaFoldDB" id="A0A371DK00"/>
<dbReference type="Proteomes" id="UP000256964">
    <property type="component" value="Unassembled WGS sequence"/>
</dbReference>
<protein>
    <submittedName>
        <fullName evidence="1">Uncharacterized protein</fullName>
    </submittedName>
</protein>
<accession>A0A371DK00</accession>
<dbReference type="OrthoDB" id="3192156at2759"/>
<gene>
    <name evidence="1" type="ORF">OH76DRAFT_1400109</name>
</gene>
<dbReference type="EMBL" id="KZ857389">
    <property type="protein sequence ID" value="RDX52862.1"/>
    <property type="molecule type" value="Genomic_DNA"/>
</dbReference>
<name>A0A371DK00_9APHY</name>